<dbReference type="RefSeq" id="WP_377127592.1">
    <property type="nucleotide sequence ID" value="NZ_JBHRSD010000039.1"/>
</dbReference>
<dbReference type="Pfam" id="PF00512">
    <property type="entry name" value="HisKA"/>
    <property type="match status" value="1"/>
</dbReference>
<organism evidence="15 16">
    <name type="scientific">Pseudoalteromonas fenneropenaei</name>
    <dbReference type="NCBI Taxonomy" id="1737459"/>
    <lineage>
        <taxon>Bacteria</taxon>
        <taxon>Pseudomonadati</taxon>
        <taxon>Pseudomonadota</taxon>
        <taxon>Gammaproteobacteria</taxon>
        <taxon>Alteromonadales</taxon>
        <taxon>Pseudoalteromonadaceae</taxon>
        <taxon>Pseudoalteromonas</taxon>
    </lineage>
</organism>
<dbReference type="EMBL" id="JBHRSD010000039">
    <property type="protein sequence ID" value="MFC3034391.1"/>
    <property type="molecule type" value="Genomic_DNA"/>
</dbReference>
<dbReference type="InterPro" id="IPR003661">
    <property type="entry name" value="HisK_dim/P_dom"/>
</dbReference>
<dbReference type="InterPro" id="IPR036890">
    <property type="entry name" value="HATPase_C_sf"/>
</dbReference>
<dbReference type="SUPFAM" id="SSF55874">
    <property type="entry name" value="ATPase domain of HSP90 chaperone/DNA topoisomerase II/histidine kinase"/>
    <property type="match status" value="1"/>
</dbReference>
<comment type="catalytic activity">
    <reaction evidence="1">
        <text>ATP + protein L-histidine = ADP + protein N-phospho-L-histidine.</text>
        <dbReference type="EC" id="2.7.13.3"/>
    </reaction>
</comment>
<dbReference type="CDD" id="cd00082">
    <property type="entry name" value="HisKA"/>
    <property type="match status" value="1"/>
</dbReference>
<dbReference type="Proteomes" id="UP001595453">
    <property type="component" value="Unassembled WGS sequence"/>
</dbReference>
<protein>
    <recommendedName>
        <fullName evidence="3">histidine kinase</fullName>
        <ecNumber evidence="3">2.7.13.3</ecNumber>
    </recommendedName>
</protein>
<dbReference type="SMART" id="SM00387">
    <property type="entry name" value="HATPase_c"/>
    <property type="match status" value="1"/>
</dbReference>
<keyword evidence="9" id="KW-0067">ATP-binding</keyword>
<keyword evidence="11" id="KW-0902">Two-component regulatory system</keyword>
<keyword evidence="16" id="KW-1185">Reference proteome</keyword>
<evidence type="ECO:0000256" key="4">
    <source>
        <dbReference type="ARBA" id="ARBA00022553"/>
    </source>
</evidence>
<sequence length="347" mass="38403">MFSTLFNLQQKEPNHATSAAIVAVFSIIAIALEAWFLPKTTMLLLLQMAVVIVAFMANRVASVVASISCALVFNYFATEPLYSLHMTDLEDIINTLIFLVIALTTSAFADHYRQQSEALKQAELRSNILLSVSHDLRTPLATIIGSLSTFKEYKDKIAAGEQAELIDDALDEAHRLHHYVENLLQATKLNQQQIHLTPSVQSIWPTLQKVAERFATKRIALCKKGPLRAVTIQESLLEQAIYNLVDNALKYSPKDSKVTIEAFSDNKNTMINIIDLGPGISKERQHKVFELFYTTRHGDAGEGGSGIGLNVAKGIIEAHAGTINILNSELGCTMQIMLPALERTKEK</sequence>
<dbReference type="Pfam" id="PF02518">
    <property type="entry name" value="HATPase_c"/>
    <property type="match status" value="1"/>
</dbReference>
<reference evidence="16" key="1">
    <citation type="journal article" date="2019" name="Int. J. Syst. Evol. Microbiol.">
        <title>The Global Catalogue of Microorganisms (GCM) 10K type strain sequencing project: providing services to taxonomists for standard genome sequencing and annotation.</title>
        <authorList>
            <consortium name="The Broad Institute Genomics Platform"/>
            <consortium name="The Broad Institute Genome Sequencing Center for Infectious Disease"/>
            <person name="Wu L."/>
            <person name="Ma J."/>
        </authorList>
    </citation>
    <scope>NUCLEOTIDE SEQUENCE [LARGE SCALE GENOMIC DNA]</scope>
    <source>
        <strain evidence="16">KCTC 42730</strain>
    </source>
</reference>
<feature type="transmembrane region" description="Helical" evidence="13">
    <location>
        <begin position="16"/>
        <end position="37"/>
    </location>
</feature>
<dbReference type="InterPro" id="IPR003594">
    <property type="entry name" value="HATPase_dom"/>
</dbReference>
<feature type="transmembrane region" description="Helical" evidence="13">
    <location>
        <begin position="93"/>
        <end position="112"/>
    </location>
</feature>
<evidence type="ECO:0000256" key="8">
    <source>
        <dbReference type="ARBA" id="ARBA00022777"/>
    </source>
</evidence>
<evidence type="ECO:0000256" key="3">
    <source>
        <dbReference type="ARBA" id="ARBA00012438"/>
    </source>
</evidence>
<dbReference type="Gene3D" id="3.30.565.10">
    <property type="entry name" value="Histidine kinase-like ATPase, C-terminal domain"/>
    <property type="match status" value="1"/>
</dbReference>
<keyword evidence="4" id="KW-0597">Phosphoprotein</keyword>
<keyword evidence="8" id="KW-0418">Kinase</keyword>
<evidence type="ECO:0000259" key="14">
    <source>
        <dbReference type="PROSITE" id="PS50109"/>
    </source>
</evidence>
<keyword evidence="6 13" id="KW-0812">Transmembrane</keyword>
<feature type="transmembrane region" description="Helical" evidence="13">
    <location>
        <begin position="49"/>
        <end position="73"/>
    </location>
</feature>
<evidence type="ECO:0000256" key="1">
    <source>
        <dbReference type="ARBA" id="ARBA00000085"/>
    </source>
</evidence>
<dbReference type="Gene3D" id="1.20.120.620">
    <property type="entry name" value="Backbone structure of the membrane domain of e. Coli histidine kinase receptor kdpd"/>
    <property type="match status" value="1"/>
</dbReference>
<name>A0ABV7CPR8_9GAMM</name>
<gene>
    <name evidence="15" type="ORF">ACFOEE_17935</name>
</gene>
<evidence type="ECO:0000313" key="15">
    <source>
        <dbReference type="EMBL" id="MFC3034391.1"/>
    </source>
</evidence>
<feature type="domain" description="Histidine kinase" evidence="14">
    <location>
        <begin position="131"/>
        <end position="342"/>
    </location>
</feature>
<keyword evidence="7" id="KW-0547">Nucleotide-binding</keyword>
<dbReference type="PROSITE" id="PS50109">
    <property type="entry name" value="HIS_KIN"/>
    <property type="match status" value="1"/>
</dbReference>
<comment type="subcellular location">
    <subcellularLocation>
        <location evidence="2">Membrane</location>
        <topology evidence="2">Multi-pass membrane protein</topology>
    </subcellularLocation>
</comment>
<dbReference type="InterPro" id="IPR025201">
    <property type="entry name" value="KdpD_TM"/>
</dbReference>
<keyword evidence="5" id="KW-0808">Transferase</keyword>
<comment type="caution">
    <text evidence="15">The sequence shown here is derived from an EMBL/GenBank/DDBJ whole genome shotgun (WGS) entry which is preliminary data.</text>
</comment>
<evidence type="ECO:0000313" key="16">
    <source>
        <dbReference type="Proteomes" id="UP001595453"/>
    </source>
</evidence>
<dbReference type="Pfam" id="PF13493">
    <property type="entry name" value="DUF4118"/>
    <property type="match status" value="1"/>
</dbReference>
<dbReference type="PANTHER" id="PTHR45569">
    <property type="entry name" value="SENSOR PROTEIN KDPD"/>
    <property type="match status" value="1"/>
</dbReference>
<evidence type="ECO:0000256" key="9">
    <source>
        <dbReference type="ARBA" id="ARBA00022840"/>
    </source>
</evidence>
<evidence type="ECO:0000256" key="7">
    <source>
        <dbReference type="ARBA" id="ARBA00022741"/>
    </source>
</evidence>
<dbReference type="InterPro" id="IPR052023">
    <property type="entry name" value="Histidine_kinase_KdpD"/>
</dbReference>
<evidence type="ECO:0000256" key="11">
    <source>
        <dbReference type="ARBA" id="ARBA00023012"/>
    </source>
</evidence>
<dbReference type="Gene3D" id="1.10.287.130">
    <property type="match status" value="1"/>
</dbReference>
<dbReference type="SMART" id="SM00388">
    <property type="entry name" value="HisKA"/>
    <property type="match status" value="1"/>
</dbReference>
<dbReference type="PANTHER" id="PTHR45569:SF1">
    <property type="entry name" value="SENSOR PROTEIN KDPD"/>
    <property type="match status" value="1"/>
</dbReference>
<evidence type="ECO:0000256" key="6">
    <source>
        <dbReference type="ARBA" id="ARBA00022692"/>
    </source>
</evidence>
<evidence type="ECO:0000256" key="5">
    <source>
        <dbReference type="ARBA" id="ARBA00022679"/>
    </source>
</evidence>
<dbReference type="EC" id="2.7.13.3" evidence="3"/>
<evidence type="ECO:0000256" key="13">
    <source>
        <dbReference type="SAM" id="Phobius"/>
    </source>
</evidence>
<dbReference type="SUPFAM" id="SSF47384">
    <property type="entry name" value="Homodimeric domain of signal transducing histidine kinase"/>
    <property type="match status" value="1"/>
</dbReference>
<keyword evidence="12 13" id="KW-0472">Membrane</keyword>
<dbReference type="PRINTS" id="PR00344">
    <property type="entry name" value="BCTRLSENSOR"/>
</dbReference>
<dbReference type="CDD" id="cd00075">
    <property type="entry name" value="HATPase"/>
    <property type="match status" value="1"/>
</dbReference>
<evidence type="ECO:0000256" key="2">
    <source>
        <dbReference type="ARBA" id="ARBA00004141"/>
    </source>
</evidence>
<evidence type="ECO:0000256" key="12">
    <source>
        <dbReference type="ARBA" id="ARBA00023136"/>
    </source>
</evidence>
<dbReference type="InterPro" id="IPR005467">
    <property type="entry name" value="His_kinase_dom"/>
</dbReference>
<dbReference type="InterPro" id="IPR004358">
    <property type="entry name" value="Sig_transdc_His_kin-like_C"/>
</dbReference>
<accession>A0ABV7CPR8</accession>
<proteinExistence type="predicted"/>
<dbReference type="InterPro" id="IPR036097">
    <property type="entry name" value="HisK_dim/P_sf"/>
</dbReference>
<evidence type="ECO:0000256" key="10">
    <source>
        <dbReference type="ARBA" id="ARBA00022989"/>
    </source>
</evidence>
<dbReference type="InterPro" id="IPR038318">
    <property type="entry name" value="KdpD_sf"/>
</dbReference>
<keyword evidence="10 13" id="KW-1133">Transmembrane helix</keyword>